<keyword evidence="2" id="KW-1185">Reference proteome</keyword>
<organism evidence="1 2">
    <name type="scientific">Hypoxylon rubiginosum</name>
    <dbReference type="NCBI Taxonomy" id="110542"/>
    <lineage>
        <taxon>Eukaryota</taxon>
        <taxon>Fungi</taxon>
        <taxon>Dikarya</taxon>
        <taxon>Ascomycota</taxon>
        <taxon>Pezizomycotina</taxon>
        <taxon>Sordariomycetes</taxon>
        <taxon>Xylariomycetidae</taxon>
        <taxon>Xylariales</taxon>
        <taxon>Hypoxylaceae</taxon>
        <taxon>Hypoxylon</taxon>
    </lineage>
</organism>
<sequence>MEANPHNLDVFPPGLRGRRILLCTESLGPVNGVSRTTMMLVNQLRSHGAAVSVVAPYNHTKVNTFKPISPDATTPLPYKEEVRLAGYPLPFNPELSVAYPFRLSELYKQTFGGPPELIYLASPASLGFQVMLQLQQYGRHSRVPIICNFQTDLAGYCTILFPWPLGGIANQIFALVQGYLFGDESVRTVFYPSNFVKKYLRDVTGVPEKKMDLLRRGVDTENFSTAKRSEELRKKWAPNGELVLFTCSRLAGEKGFKFLAEAAKELDRRGMEFKLVVVGGNRNPVVEQEVKDMFTPLKDKVIFAGFKVGEELATHYASADIFLHCSITETFGLVVLEAMASGLPVIARDEGGPSDIVEHGNTGFLVPPNDLEEFVAKVLELGNHPVRRSSMAAESRAYACEATWERVSNKAAWKMYDTIIQSERDGEVGASTTQLPINGRPIQIPSVRQHLTVIITELKQAFAFSTILAFWTVVGSYLIFAEAGHFIKTHGPFSGTRAKVTH</sequence>
<accession>A0ACB9YZN8</accession>
<evidence type="ECO:0000313" key="1">
    <source>
        <dbReference type="EMBL" id="KAI4864706.1"/>
    </source>
</evidence>
<dbReference type="Proteomes" id="UP001497700">
    <property type="component" value="Unassembled WGS sequence"/>
</dbReference>
<comment type="caution">
    <text evidence="1">The sequence shown here is derived from an EMBL/GenBank/DDBJ whole genome shotgun (WGS) entry which is preliminary data.</text>
</comment>
<protein>
    <submittedName>
        <fullName evidence="1">Glycosyltransferase family 4 protein</fullName>
    </submittedName>
</protein>
<dbReference type="EMBL" id="MU393482">
    <property type="protein sequence ID" value="KAI4864706.1"/>
    <property type="molecule type" value="Genomic_DNA"/>
</dbReference>
<proteinExistence type="predicted"/>
<reference evidence="1 2" key="1">
    <citation type="journal article" date="2022" name="New Phytol.">
        <title>Ecological generalism drives hyperdiversity of secondary metabolite gene clusters in xylarialean endophytes.</title>
        <authorList>
            <person name="Franco M.E.E."/>
            <person name="Wisecaver J.H."/>
            <person name="Arnold A.E."/>
            <person name="Ju Y.M."/>
            <person name="Slot J.C."/>
            <person name="Ahrendt S."/>
            <person name="Moore L.P."/>
            <person name="Eastman K.E."/>
            <person name="Scott K."/>
            <person name="Konkel Z."/>
            <person name="Mondo S.J."/>
            <person name="Kuo A."/>
            <person name="Hayes R.D."/>
            <person name="Haridas S."/>
            <person name="Andreopoulos B."/>
            <person name="Riley R."/>
            <person name="LaButti K."/>
            <person name="Pangilinan J."/>
            <person name="Lipzen A."/>
            <person name="Amirebrahimi M."/>
            <person name="Yan J."/>
            <person name="Adam C."/>
            <person name="Keymanesh K."/>
            <person name="Ng V."/>
            <person name="Louie K."/>
            <person name="Northen T."/>
            <person name="Drula E."/>
            <person name="Henrissat B."/>
            <person name="Hsieh H.M."/>
            <person name="Youens-Clark K."/>
            <person name="Lutzoni F."/>
            <person name="Miadlikowska J."/>
            <person name="Eastwood D.C."/>
            <person name="Hamelin R.C."/>
            <person name="Grigoriev I.V."/>
            <person name="U'Ren J.M."/>
        </authorList>
    </citation>
    <scope>NUCLEOTIDE SEQUENCE [LARGE SCALE GENOMIC DNA]</scope>
    <source>
        <strain evidence="1 2">CBS 119005</strain>
    </source>
</reference>
<evidence type="ECO:0000313" key="2">
    <source>
        <dbReference type="Proteomes" id="UP001497700"/>
    </source>
</evidence>
<name>A0ACB9YZN8_9PEZI</name>
<gene>
    <name evidence="1" type="ORF">F4820DRAFT_458668</name>
</gene>